<gene>
    <name evidence="5" type="ORF">FSB_LOCUS32538</name>
</gene>
<feature type="transmembrane region" description="Helical" evidence="3">
    <location>
        <begin position="393"/>
        <end position="414"/>
    </location>
</feature>
<keyword evidence="3" id="KW-1133">Transmembrane helix</keyword>
<dbReference type="InterPro" id="IPR051276">
    <property type="entry name" value="Saccharopine_DH-like_oxidrdct"/>
</dbReference>
<dbReference type="InterPro" id="IPR005135">
    <property type="entry name" value="Endo/exonuclease/phosphatase"/>
</dbReference>
<dbReference type="SUPFAM" id="SSF51735">
    <property type="entry name" value="NAD(P)-binding Rossmann-fold domains"/>
    <property type="match status" value="1"/>
</dbReference>
<dbReference type="SUPFAM" id="SSF56672">
    <property type="entry name" value="DNA/RNA polymerases"/>
    <property type="match status" value="1"/>
</dbReference>
<dbReference type="PANTHER" id="PTHR12286:SF5">
    <property type="entry name" value="SACCHAROPINE DEHYDROGENASE-LIKE OXIDOREDUCTASE"/>
    <property type="match status" value="1"/>
</dbReference>
<feature type="region of interest" description="Disordered" evidence="2">
    <location>
        <begin position="752"/>
        <end position="785"/>
    </location>
</feature>
<dbReference type="GO" id="GO:0003824">
    <property type="term" value="F:catalytic activity"/>
    <property type="evidence" value="ECO:0007669"/>
    <property type="project" value="InterPro"/>
</dbReference>
<dbReference type="GO" id="GO:0005886">
    <property type="term" value="C:plasma membrane"/>
    <property type="evidence" value="ECO:0007669"/>
    <property type="project" value="TreeGrafter"/>
</dbReference>
<dbReference type="Gene3D" id="3.40.50.720">
    <property type="entry name" value="NAD(P)-binding Rossmann-like Domain"/>
    <property type="match status" value="1"/>
</dbReference>
<feature type="compositionally biased region" description="Polar residues" evidence="2">
    <location>
        <begin position="752"/>
        <end position="767"/>
    </location>
</feature>
<dbReference type="Pfam" id="PF13966">
    <property type="entry name" value="zf-RVT"/>
    <property type="match status" value="1"/>
</dbReference>
<evidence type="ECO:0000259" key="4">
    <source>
        <dbReference type="PROSITE" id="PS50878"/>
    </source>
</evidence>
<organism evidence="5">
    <name type="scientific">Fagus sylvatica</name>
    <name type="common">Beechnut</name>
    <dbReference type="NCBI Taxonomy" id="28930"/>
    <lineage>
        <taxon>Eukaryota</taxon>
        <taxon>Viridiplantae</taxon>
        <taxon>Streptophyta</taxon>
        <taxon>Embryophyta</taxon>
        <taxon>Tracheophyta</taxon>
        <taxon>Spermatophyta</taxon>
        <taxon>Magnoliopsida</taxon>
        <taxon>eudicotyledons</taxon>
        <taxon>Gunneridae</taxon>
        <taxon>Pentapetalae</taxon>
        <taxon>rosids</taxon>
        <taxon>fabids</taxon>
        <taxon>Fagales</taxon>
        <taxon>Fagaceae</taxon>
        <taxon>Fagus</taxon>
    </lineage>
</organism>
<dbReference type="GO" id="GO:0005739">
    <property type="term" value="C:mitochondrion"/>
    <property type="evidence" value="ECO:0007669"/>
    <property type="project" value="TreeGrafter"/>
</dbReference>
<dbReference type="GO" id="GO:0009247">
    <property type="term" value="P:glycolipid biosynthetic process"/>
    <property type="evidence" value="ECO:0007669"/>
    <property type="project" value="TreeGrafter"/>
</dbReference>
<dbReference type="CDD" id="cd01650">
    <property type="entry name" value="RT_nLTR_like"/>
    <property type="match status" value="1"/>
</dbReference>
<sequence>MEEAKSRRGSDNSGYEYDLIILGASGFTGKYVVKEALKFLGHPPLKTIALAGRNPTKLTQTLQWASHPHSPPPIPILTFNTADPQSLLSLCSQTKLILNCVGPFRLYGDPVVAACVETGCDYLDICGEPEFMERVEAKYGHKAVKTGSLVVSACGFDSIPAELGFFFNSKQWLPPALPNKVEAYLSLESHKRIVGNFGTFESAVLGVANADQLLELRRSRPRRARPVVFRGFGSHGKTFCAKVAAVWIWWYSVAIVAGKTIGMATVIKVPVVTVILMDGDENDGGSDDAGGSHSDGDGDGVWNVSSSDRVQVIPGPSPPKGPLIEHQNDIGLWAVKLPSADSIVVRRTLAALTENPHGLPGVNESAEQIEKREAFWSTVKPAHFGVKIGSKSLLGVFQFITFGMFIGLLGRFTFGRWLLLKFPATFSLGSFRKKGPSEDEVRSASFKMWFVGCGFSNSSLVSQGNMKPDMEIITRVMGPEIGYLTTPIILLQCALILLSQRDNLPNGGVYPPGIVFGPTDLQERLQENGISFDSSELKGFFRFKRTEYSTLELSCLQNQRGRFVEVCKYHGGAQRGGIRVPEGYLGKGWNRFAAELESFFLGKQPPVELRADKSYNGKIIPNRKLSDSRDPPAKISHPAGTVTPNNSGISNILPRVDLDPDAIRPTRKCYFKWNPRDKTLRITKGVEGKRQVEWVGLKYKAHGLIQLANGAFPQAHGPFVGSGEPVKPEIQQVVLSSFDGSGEPVRPEIQQMDLSSSDNQVEALQVTSSSSSSSDESDEEEPASPAALMGENLESPEVELPLTSAWVDLASLGQVSGAVVTIGSPFSDSQFDMGGTSNWEVEPTEVEGGELPIVLVNELDGDATSPLQCVPLASVGPPGVMDEVEELGPEPSQWVKWRHRGFCKLVGFPIERYEQECLALLQRIEADRFANKPTSVPRCKKASGSKGKCELRSLISSVNYEGRQPETKLADMDLQLVRSLWGNSFVDWVVLPTSGTAGGVLLLWDRRVLEKLDSVVCQFSVSCLWKGVSDGFEWVGTGLYGPTDDGTRKELWTELGSVRLKWDLPWCVFGDFNVSNLVDLPLGGGSYTWSSGSDHPSMSRLDRFLVSSDWEDFYPDVCQKLLPRPLSDHYPVLLEVGSMLRGKTPFRFENMWLKTAGFVDRVQGWWSSYSFSGPPSFVLACKLKALKEDLKKWNQLEFGDVGFKQAQLLGKLEVLNGKECSGGLTSYENDLRGIHLRDLENLAHLDETLWRQKSRVQWLKEGDSNTKFFHKIANSNRRRNFMEKIEVEGTTYHKDSDIREKVVQFYESLYTEKEGWRPFVDELPFSVIDESDRIVLDSRFERDEIIQVVRDLQGDKSPGPDGFNMAFFQKCWRVLESDVLGFFDEVYEHGTFAYSLNATFVTLIPKKRNASNIRDFRPISLIGSVYKIPAKVLANRLKRVLAGLVSESQNAFMGGRQTPDSVLIANECLDSRLRSLIPGVVCKLDIEKAYDHVNWDCLLHLLDRMGFGFRWRSWIRTCISTVRFSIMVNGSPSGFFGSSRGLRQGDPLSPLLFLLVMEVLSQLLRRTEEAGLIRGFKAGKARGSGLSISHLLFADDTIVFCDAIPDQLLHLRMVLDWVLIGCFEAVTGLGVNMGKSELVPVGEVNNVSLLADILCCKVGALPMTYLGMPLGASFKASSVWNPILENIERKLAGWKKLYLSKGGRLTLLKSTLSSLPTYYLSLFTIPNHVAERIEKFQRNFLWGGLGDGFKHHLVGWKTVFRPLTHGGLGVRRVAGINRALLGKWMWRFGIEESHLWRRVIAEKYGVEGGGWFSKKPKGPHGCGLWKGIMAGWDFFSQHVRMVAGRGDRILFWHDLWCGETPLKTLFPVLFSCSSNKTACIESLLSRPGVGEARVWNLTFIRDFNDWELEELLNFFNLIHSKIPREERPDAMFWSLRNHGRFDAKSFYHALKGQSVSTFPWKAVWRVKAPSRVAFFVWTAAWGKILTCDNLMRRGYSMAGWCCMCRSGWETGEHLLIHCAVASELWYAVLRSFGVRWVFPNRIVELLYGWYNSWGKQVSAIWKLVPVVPNVDCLART</sequence>
<protein>
    <recommendedName>
        <fullName evidence="4">Reverse transcriptase domain-containing protein</fullName>
    </recommendedName>
</protein>
<dbReference type="Pfam" id="PF03372">
    <property type="entry name" value="Exo_endo_phos"/>
    <property type="match status" value="1"/>
</dbReference>
<feature type="region of interest" description="Disordered" evidence="2">
    <location>
        <begin position="282"/>
        <end position="301"/>
    </location>
</feature>
<feature type="domain" description="Reverse transcriptase" evidence="4">
    <location>
        <begin position="1385"/>
        <end position="1670"/>
    </location>
</feature>
<dbReference type="InterPro" id="IPR036691">
    <property type="entry name" value="Endo/exonu/phosph_ase_sf"/>
</dbReference>
<dbReference type="Pfam" id="PF03435">
    <property type="entry name" value="Sacchrp_dh_NADP"/>
    <property type="match status" value="1"/>
</dbReference>
<accession>A0A2N9GQC7</accession>
<dbReference type="GO" id="GO:0005811">
    <property type="term" value="C:lipid droplet"/>
    <property type="evidence" value="ECO:0007669"/>
    <property type="project" value="TreeGrafter"/>
</dbReference>
<dbReference type="InterPro" id="IPR026960">
    <property type="entry name" value="RVT-Znf"/>
</dbReference>
<dbReference type="EMBL" id="OIVN01002557">
    <property type="protein sequence ID" value="SPD04656.1"/>
    <property type="molecule type" value="Genomic_DNA"/>
</dbReference>
<dbReference type="SUPFAM" id="SSF56219">
    <property type="entry name" value="DNase I-like"/>
    <property type="match status" value="1"/>
</dbReference>
<evidence type="ECO:0000256" key="2">
    <source>
        <dbReference type="SAM" id="MobiDB-lite"/>
    </source>
</evidence>
<dbReference type="InterPro" id="IPR000477">
    <property type="entry name" value="RT_dom"/>
</dbReference>
<evidence type="ECO:0000256" key="3">
    <source>
        <dbReference type="SAM" id="Phobius"/>
    </source>
</evidence>
<name>A0A2N9GQC7_FAGSY</name>
<comment type="similarity">
    <text evidence="1">Belongs to the saccharopine dehydrogenase family.</text>
</comment>
<dbReference type="PANTHER" id="PTHR12286">
    <property type="entry name" value="SACCHAROPINE DEHYDROGENASE-LIKE OXIDOREDUCTASE"/>
    <property type="match status" value="1"/>
</dbReference>
<dbReference type="InterPro" id="IPR036291">
    <property type="entry name" value="NAD(P)-bd_dom_sf"/>
</dbReference>
<dbReference type="InterPro" id="IPR043502">
    <property type="entry name" value="DNA/RNA_pol_sf"/>
</dbReference>
<evidence type="ECO:0000256" key="1">
    <source>
        <dbReference type="ARBA" id="ARBA00038048"/>
    </source>
</evidence>
<reference evidence="5" key="1">
    <citation type="submission" date="2018-02" db="EMBL/GenBank/DDBJ databases">
        <authorList>
            <person name="Cohen D.B."/>
            <person name="Kent A.D."/>
        </authorList>
    </citation>
    <scope>NUCLEOTIDE SEQUENCE</scope>
</reference>
<evidence type="ECO:0000313" key="5">
    <source>
        <dbReference type="EMBL" id="SPD04656.1"/>
    </source>
</evidence>
<dbReference type="PROSITE" id="PS50878">
    <property type="entry name" value="RT_POL"/>
    <property type="match status" value="1"/>
</dbReference>
<dbReference type="Gene3D" id="3.60.10.10">
    <property type="entry name" value="Endonuclease/exonuclease/phosphatase"/>
    <property type="match status" value="1"/>
</dbReference>
<feature type="region of interest" description="Disordered" evidence="2">
    <location>
        <begin position="620"/>
        <end position="648"/>
    </location>
</feature>
<dbReference type="Pfam" id="PF00078">
    <property type="entry name" value="RVT_1"/>
    <property type="match status" value="1"/>
</dbReference>
<proteinExistence type="inferred from homology"/>
<keyword evidence="3" id="KW-0472">Membrane</keyword>
<keyword evidence="3" id="KW-0812">Transmembrane</keyword>
<dbReference type="InterPro" id="IPR005097">
    <property type="entry name" value="Sacchrp_dh_NADP-bd"/>
</dbReference>